<reference evidence="2" key="1">
    <citation type="thesis" date="2020" institute="ProQuest LLC" country="789 East Eisenhower Parkway, Ann Arbor, MI, USA">
        <title>Comparative Genomics and Chromosome Evolution.</title>
        <authorList>
            <person name="Mudd A.B."/>
        </authorList>
    </citation>
    <scope>NUCLEOTIDE SEQUENCE</scope>
    <source>
        <strain evidence="2">237g6f4</strain>
        <tissue evidence="2">Blood</tissue>
    </source>
</reference>
<sequence>VRKVGSWTSSQPDGHFDIKPHLSSLLHPAHTQPETQAHSWRSTAQAQKPSRLALKREIKESMDLVLGEPTGLGRFADTPGRYLILP</sequence>
<organism evidence="2 3">
    <name type="scientific">Engystomops pustulosus</name>
    <name type="common">Tungara frog</name>
    <name type="synonym">Physalaemus pustulosus</name>
    <dbReference type="NCBI Taxonomy" id="76066"/>
    <lineage>
        <taxon>Eukaryota</taxon>
        <taxon>Metazoa</taxon>
        <taxon>Chordata</taxon>
        <taxon>Craniata</taxon>
        <taxon>Vertebrata</taxon>
        <taxon>Euteleostomi</taxon>
        <taxon>Amphibia</taxon>
        <taxon>Batrachia</taxon>
        <taxon>Anura</taxon>
        <taxon>Neobatrachia</taxon>
        <taxon>Hyloidea</taxon>
        <taxon>Leptodactylidae</taxon>
        <taxon>Leiuperinae</taxon>
        <taxon>Engystomops</taxon>
    </lineage>
</organism>
<dbReference type="EMBL" id="WNYA01000002">
    <property type="protein sequence ID" value="KAG8586184.1"/>
    <property type="molecule type" value="Genomic_DNA"/>
</dbReference>
<keyword evidence="3" id="KW-1185">Reference proteome</keyword>
<accession>A0AAV7CN15</accession>
<dbReference type="AlphaFoldDB" id="A0AAV7CN15"/>
<evidence type="ECO:0000256" key="1">
    <source>
        <dbReference type="SAM" id="MobiDB-lite"/>
    </source>
</evidence>
<protein>
    <submittedName>
        <fullName evidence="2">Uncharacterized protein</fullName>
    </submittedName>
</protein>
<dbReference type="Proteomes" id="UP000824782">
    <property type="component" value="Unassembled WGS sequence"/>
</dbReference>
<gene>
    <name evidence="2" type="ORF">GDO81_005289</name>
</gene>
<evidence type="ECO:0000313" key="2">
    <source>
        <dbReference type="EMBL" id="KAG8586184.1"/>
    </source>
</evidence>
<feature type="compositionally biased region" description="Polar residues" evidence="1">
    <location>
        <begin position="1"/>
        <end position="12"/>
    </location>
</feature>
<evidence type="ECO:0000313" key="3">
    <source>
        <dbReference type="Proteomes" id="UP000824782"/>
    </source>
</evidence>
<feature type="non-terminal residue" evidence="2">
    <location>
        <position position="1"/>
    </location>
</feature>
<comment type="caution">
    <text evidence="2">The sequence shown here is derived from an EMBL/GenBank/DDBJ whole genome shotgun (WGS) entry which is preliminary data.</text>
</comment>
<feature type="region of interest" description="Disordered" evidence="1">
    <location>
        <begin position="1"/>
        <end position="51"/>
    </location>
</feature>
<proteinExistence type="predicted"/>
<feature type="compositionally biased region" description="Polar residues" evidence="1">
    <location>
        <begin position="32"/>
        <end position="48"/>
    </location>
</feature>
<name>A0AAV7CN15_ENGPU</name>